<dbReference type="EMBL" id="HACA01007104">
    <property type="protein sequence ID" value="CDW24465.1"/>
    <property type="molecule type" value="Transcribed_RNA"/>
</dbReference>
<organism evidence="1">
    <name type="scientific">Lepeophtheirus salmonis</name>
    <name type="common">Salmon louse</name>
    <name type="synonym">Caligus salmonis</name>
    <dbReference type="NCBI Taxonomy" id="72036"/>
    <lineage>
        <taxon>Eukaryota</taxon>
        <taxon>Metazoa</taxon>
        <taxon>Ecdysozoa</taxon>
        <taxon>Arthropoda</taxon>
        <taxon>Crustacea</taxon>
        <taxon>Multicrustacea</taxon>
        <taxon>Hexanauplia</taxon>
        <taxon>Copepoda</taxon>
        <taxon>Siphonostomatoida</taxon>
        <taxon>Caligidae</taxon>
        <taxon>Lepeophtheirus</taxon>
    </lineage>
</organism>
<protein>
    <submittedName>
        <fullName evidence="1">Uncharacterized protein</fullName>
    </submittedName>
</protein>
<evidence type="ECO:0000313" key="1">
    <source>
        <dbReference type="EMBL" id="CDW24465.1"/>
    </source>
</evidence>
<sequence>MGLKSSVVDSIPMFWLLNETFICTE</sequence>
<proteinExistence type="predicted"/>
<reference evidence="1" key="1">
    <citation type="submission" date="2014-05" db="EMBL/GenBank/DDBJ databases">
        <authorList>
            <person name="Chronopoulou M."/>
        </authorList>
    </citation>
    <scope>NUCLEOTIDE SEQUENCE</scope>
    <source>
        <tissue evidence="1">Whole organism</tissue>
    </source>
</reference>
<dbReference type="AlphaFoldDB" id="A0A0K2TF50"/>
<name>A0A0K2TF50_LEPSM</name>
<accession>A0A0K2TF50</accession>